<feature type="transmembrane region" description="Helical" evidence="1">
    <location>
        <begin position="6"/>
        <end position="24"/>
    </location>
</feature>
<feature type="transmembrane region" description="Helical" evidence="1">
    <location>
        <begin position="36"/>
        <end position="57"/>
    </location>
</feature>
<accession>A0A1W6MSF7</accession>
<keyword evidence="1" id="KW-1133">Transmembrane helix</keyword>
<organism evidence="3 4">
    <name type="scientific">Methylocystis bryophila</name>
    <dbReference type="NCBI Taxonomy" id="655015"/>
    <lineage>
        <taxon>Bacteria</taxon>
        <taxon>Pseudomonadati</taxon>
        <taxon>Pseudomonadota</taxon>
        <taxon>Alphaproteobacteria</taxon>
        <taxon>Hyphomicrobiales</taxon>
        <taxon>Methylocystaceae</taxon>
        <taxon>Methylocystis</taxon>
    </lineage>
</organism>
<dbReference type="Proteomes" id="UP000193978">
    <property type="component" value="Chromosome"/>
</dbReference>
<dbReference type="STRING" id="655015.B1812_04730"/>
<proteinExistence type="predicted"/>
<feature type="domain" description="Tlde1" evidence="2">
    <location>
        <begin position="106"/>
        <end position="208"/>
    </location>
</feature>
<dbReference type="Pfam" id="PF10908">
    <property type="entry name" value="Tlde1_dom"/>
    <property type="match status" value="1"/>
</dbReference>
<dbReference type="KEGG" id="mbry:B1812_04730"/>
<protein>
    <recommendedName>
        <fullName evidence="2">Tlde1 domain-containing protein</fullName>
    </recommendedName>
</protein>
<dbReference type="EMBL" id="CP019948">
    <property type="protein sequence ID" value="ARN80492.1"/>
    <property type="molecule type" value="Genomic_DNA"/>
</dbReference>
<name>A0A1W6MSF7_9HYPH</name>
<keyword evidence="1" id="KW-0812">Transmembrane</keyword>
<evidence type="ECO:0000256" key="1">
    <source>
        <dbReference type="SAM" id="Phobius"/>
    </source>
</evidence>
<gene>
    <name evidence="3" type="ORF">B1812_04730</name>
</gene>
<evidence type="ECO:0000313" key="4">
    <source>
        <dbReference type="Proteomes" id="UP000193978"/>
    </source>
</evidence>
<dbReference type="AlphaFoldDB" id="A0A1W6MSF7"/>
<sequence>MDGQHLSLLISGGVLLAGALWICVRDAAPAFKVAETVLLLSLPVVTIGVMLGLFGPIRFPVSLWEPPREKIVLPEMPPLAPKDRYGPRTAVYDIAAHRVYLPSGKTLEAHSGLGALRDNPRYVNQRNRGATPPNVYQLSLLGELFYGVRALRLTPIGDAPEFGRDGFLAHTYMLGSGGESHGCIVFRDYNSFLQAFLKGEIKRVVVVAHLD</sequence>
<evidence type="ECO:0000259" key="2">
    <source>
        <dbReference type="Pfam" id="PF10908"/>
    </source>
</evidence>
<dbReference type="OrthoDB" id="9816088at2"/>
<keyword evidence="1" id="KW-0472">Membrane</keyword>
<dbReference type="InterPro" id="IPR021225">
    <property type="entry name" value="Tlde1_dom"/>
</dbReference>
<reference evidence="3 4" key="1">
    <citation type="submission" date="2017-02" db="EMBL/GenBank/DDBJ databases">
        <authorList>
            <person name="Peterson S.W."/>
        </authorList>
    </citation>
    <scope>NUCLEOTIDE SEQUENCE [LARGE SCALE GENOMIC DNA]</scope>
    <source>
        <strain evidence="3 4">S285</strain>
    </source>
</reference>
<evidence type="ECO:0000313" key="3">
    <source>
        <dbReference type="EMBL" id="ARN80492.1"/>
    </source>
</evidence>
<keyword evidence="4" id="KW-1185">Reference proteome</keyword>